<dbReference type="RefSeq" id="WP_055207956.1">
    <property type="nucleotide sequence ID" value="NZ_CZBO01000004.1"/>
</dbReference>
<organism evidence="2 3">
    <name type="scientific">Clostridium baratii</name>
    <dbReference type="NCBI Taxonomy" id="1561"/>
    <lineage>
        <taxon>Bacteria</taxon>
        <taxon>Bacillati</taxon>
        <taxon>Bacillota</taxon>
        <taxon>Clostridia</taxon>
        <taxon>Eubacteriales</taxon>
        <taxon>Clostridiaceae</taxon>
        <taxon>Clostridium</taxon>
    </lineage>
</organism>
<gene>
    <name evidence="2" type="primary">cobC_1</name>
    <name evidence="2" type="ORF">ERS852568_02109</name>
</gene>
<evidence type="ECO:0000313" key="3">
    <source>
        <dbReference type="Proteomes" id="UP000095563"/>
    </source>
</evidence>
<dbReference type="InterPro" id="IPR013078">
    <property type="entry name" value="His_Pase_superF_clade-1"/>
</dbReference>
<dbReference type="AlphaFoldDB" id="A0A174TYF8"/>
<dbReference type="Pfam" id="PF00300">
    <property type="entry name" value="His_Phos_1"/>
    <property type="match status" value="1"/>
</dbReference>
<sequence length="202" mass="23634">MSSIILYLIRHGKTFCNEKRLYCGSSDINLSDKGIEELKEKKKTTNYPICKLNYTSGAKRANETFEIIYGNSDYIIKDEFFEYDFGDFELKSYEDLKEDKRYIDWIMDKSLNVSCPNGESKTQFRKRIKEGIIKLIKEVKEKNENEALILCHGGTIGTLLEIFLKEKDFYSYQPSCGGGYKLKIDYKEDLEENIKIEILEEL</sequence>
<dbReference type="CDD" id="cd07067">
    <property type="entry name" value="HP_PGM_like"/>
    <property type="match status" value="1"/>
</dbReference>
<dbReference type="EMBL" id="CZBO01000004">
    <property type="protein sequence ID" value="CUQ15354.1"/>
    <property type="molecule type" value="Genomic_DNA"/>
</dbReference>
<evidence type="ECO:0000256" key="1">
    <source>
        <dbReference type="PIRSR" id="PIRSR613078-2"/>
    </source>
</evidence>
<keyword evidence="2" id="KW-0378">Hydrolase</keyword>
<evidence type="ECO:0000313" key="2">
    <source>
        <dbReference type="EMBL" id="CUQ15354.1"/>
    </source>
</evidence>
<dbReference type="Gene3D" id="3.40.50.1240">
    <property type="entry name" value="Phosphoglycerate mutase-like"/>
    <property type="match status" value="1"/>
</dbReference>
<dbReference type="EC" id="3.1.3.73" evidence="2"/>
<dbReference type="Proteomes" id="UP000095563">
    <property type="component" value="Unassembled WGS sequence"/>
</dbReference>
<dbReference type="InterPro" id="IPR050275">
    <property type="entry name" value="PGM_Phosphatase"/>
</dbReference>
<dbReference type="GO" id="GO:0005737">
    <property type="term" value="C:cytoplasm"/>
    <property type="evidence" value="ECO:0007669"/>
    <property type="project" value="TreeGrafter"/>
</dbReference>
<dbReference type="SUPFAM" id="SSF53254">
    <property type="entry name" value="Phosphoglycerate mutase-like"/>
    <property type="match status" value="1"/>
</dbReference>
<dbReference type="GO" id="GO:0043755">
    <property type="term" value="F:alpha-ribazole phosphatase activity"/>
    <property type="evidence" value="ECO:0007669"/>
    <property type="project" value="UniProtKB-EC"/>
</dbReference>
<feature type="binding site" evidence="1">
    <location>
        <begin position="10"/>
        <end position="17"/>
    </location>
    <ligand>
        <name>substrate</name>
    </ligand>
</feature>
<protein>
    <submittedName>
        <fullName evidence="2">Alpha-ribazole-5'-phosphate phosphatase</fullName>
        <ecNumber evidence="2">3.1.3.73</ecNumber>
    </submittedName>
</protein>
<feature type="binding site" evidence="1">
    <location>
        <position position="60"/>
    </location>
    <ligand>
        <name>substrate</name>
    </ligand>
</feature>
<name>A0A174TYF8_9CLOT</name>
<proteinExistence type="predicted"/>
<reference evidence="2 3" key="1">
    <citation type="submission" date="2015-09" db="EMBL/GenBank/DDBJ databases">
        <authorList>
            <consortium name="Pathogen Informatics"/>
        </authorList>
    </citation>
    <scope>NUCLEOTIDE SEQUENCE [LARGE SCALE GENOMIC DNA]</scope>
    <source>
        <strain evidence="2 3">2789STDY5834956</strain>
    </source>
</reference>
<accession>A0A174TYF8</accession>
<dbReference type="InterPro" id="IPR029033">
    <property type="entry name" value="His_PPase_superfam"/>
</dbReference>
<dbReference type="SMART" id="SM00855">
    <property type="entry name" value="PGAM"/>
    <property type="match status" value="1"/>
</dbReference>
<dbReference type="PANTHER" id="PTHR48100">
    <property type="entry name" value="BROAD-SPECIFICITY PHOSPHATASE YOR283W-RELATED"/>
    <property type="match status" value="1"/>
</dbReference>
<dbReference type="PANTHER" id="PTHR48100:SF9">
    <property type="entry name" value="PHOSPHOGLYCERATE MUTASE 2 PARALOG"/>
    <property type="match status" value="1"/>
</dbReference>